<dbReference type="InterPro" id="IPR000873">
    <property type="entry name" value="AMP-dep_synth/lig_dom"/>
</dbReference>
<comment type="similarity">
    <text evidence="1">Belongs to the ATP-dependent AMP-binding enzyme family.</text>
</comment>
<dbReference type="GO" id="GO:0031956">
    <property type="term" value="F:medium-chain fatty acid-CoA ligase activity"/>
    <property type="evidence" value="ECO:0007669"/>
    <property type="project" value="TreeGrafter"/>
</dbReference>
<dbReference type="PANTHER" id="PTHR43201">
    <property type="entry name" value="ACYL-COA SYNTHETASE"/>
    <property type="match status" value="1"/>
</dbReference>
<dbReference type="Gene3D" id="3.40.50.12780">
    <property type="entry name" value="N-terminal domain of ligase-like"/>
    <property type="match status" value="1"/>
</dbReference>
<protein>
    <submittedName>
        <fullName evidence="5">AMP-binding protein</fullName>
    </submittedName>
</protein>
<dbReference type="EMBL" id="JAHBFV010000012">
    <property type="protein sequence ID" value="MBZ6015751.1"/>
    <property type="molecule type" value="Genomic_DNA"/>
</dbReference>
<reference evidence="5 6" key="1">
    <citation type="submission" date="2021-05" db="EMBL/GenBank/DDBJ databases">
        <title>Pangenome of Leuconostoc gelidum warrants species status for Leuconostoc gelidum subsp. gasicomitatum.</title>
        <authorList>
            <person name="Johansson P."/>
            <person name="Sade E."/>
            <person name="Hultman J."/>
            <person name="Auvinen P."/>
            <person name="Bjorkroth J."/>
        </authorList>
    </citation>
    <scope>NUCLEOTIDE SEQUENCE</scope>
    <source>
        <strain evidence="4 6">AMKR21</strain>
        <strain evidence="5">C220d</strain>
    </source>
</reference>
<keyword evidence="6" id="KW-1185">Reference proteome</keyword>
<sequence length="492" mass="55877">MLSLKQIRAISKEQGHKTVLFDNNKSIDWIEYKMLVEQNILTLLKNGMINEKTTRAIIISENRWELLVLSSVLGTLGIAYSGIDYTQAEDKKIESINVSNANTVFFSETKKPSTGMLGTLSSDIRYFNINSIHDVIYENPTKIVDKQIENFKHKDDIVSFSFTSGTTGLPKAIYRTSSFDKQRIDILTKKYNFDYNDIYLITLPLYHVSVIGWIKLTLVNGGSIVFSDFNSKKDLYYKLTNYNVSAFLITPPVLKIMVDELETNRFINKTVRFIMVGGKNLPTILKDRTMALFGPVLNEYYGSSETGINTLSDSIDEVRYPASSGRVMEGSDIAIIDDLGNNLGIEEIGHIAIHSFQNASGYINREMKEVIFNKKKYVFTSDFGYKNREGYIFVTQRVLFDNNTVLNNLFNLENNIRLLRGVSDVVIVENENNTYSINVEFENNVSTLGKNIVKNAINGLLSNTVGEFIINLDTHINYSLSGKVKYNEFLEE</sequence>
<dbReference type="RefSeq" id="WP_224145037.1">
    <property type="nucleotide sequence ID" value="NZ_JAHBFO010000010.1"/>
</dbReference>
<evidence type="ECO:0000313" key="6">
    <source>
        <dbReference type="Proteomes" id="UP000705994"/>
    </source>
</evidence>
<dbReference type="EMBL" id="JAHBFX010000001">
    <property type="protein sequence ID" value="MBZ5998885.1"/>
    <property type="molecule type" value="Genomic_DNA"/>
</dbReference>
<dbReference type="Proteomes" id="UP000727071">
    <property type="component" value="Unassembled WGS sequence"/>
</dbReference>
<name>A0AB35FYK4_LEUGE</name>
<organism evidence="5 7">
    <name type="scientific">Leuconostoc gelidum subsp. gelidum</name>
    <dbReference type="NCBI Taxonomy" id="1607839"/>
    <lineage>
        <taxon>Bacteria</taxon>
        <taxon>Bacillati</taxon>
        <taxon>Bacillota</taxon>
        <taxon>Bacilli</taxon>
        <taxon>Lactobacillales</taxon>
        <taxon>Lactobacillaceae</taxon>
        <taxon>Leuconostoc</taxon>
        <taxon>Leuconostoc gelidum group</taxon>
    </lineage>
</organism>
<accession>A0AB35FYK4</accession>
<gene>
    <name evidence="5" type="ORF">KII88_04285</name>
    <name evidence="4" type="ORF">KIJ07_00350</name>
</gene>
<evidence type="ECO:0000313" key="4">
    <source>
        <dbReference type="EMBL" id="MBZ5998885.1"/>
    </source>
</evidence>
<evidence type="ECO:0000256" key="2">
    <source>
        <dbReference type="ARBA" id="ARBA00022598"/>
    </source>
</evidence>
<dbReference type="InterPro" id="IPR020845">
    <property type="entry name" value="AMP-binding_CS"/>
</dbReference>
<dbReference type="SUPFAM" id="SSF56801">
    <property type="entry name" value="Acetyl-CoA synthetase-like"/>
    <property type="match status" value="1"/>
</dbReference>
<dbReference type="Proteomes" id="UP000705994">
    <property type="component" value="Unassembled WGS sequence"/>
</dbReference>
<dbReference type="PROSITE" id="PS00455">
    <property type="entry name" value="AMP_BINDING"/>
    <property type="match status" value="1"/>
</dbReference>
<keyword evidence="2" id="KW-0436">Ligase</keyword>
<dbReference type="AlphaFoldDB" id="A0AB35FYK4"/>
<proteinExistence type="inferred from homology"/>
<evidence type="ECO:0000313" key="5">
    <source>
        <dbReference type="EMBL" id="MBZ6015751.1"/>
    </source>
</evidence>
<dbReference type="Pfam" id="PF00501">
    <property type="entry name" value="AMP-binding"/>
    <property type="match status" value="1"/>
</dbReference>
<evidence type="ECO:0000256" key="1">
    <source>
        <dbReference type="ARBA" id="ARBA00006432"/>
    </source>
</evidence>
<dbReference type="GO" id="GO:0006631">
    <property type="term" value="P:fatty acid metabolic process"/>
    <property type="evidence" value="ECO:0007669"/>
    <property type="project" value="TreeGrafter"/>
</dbReference>
<dbReference type="PANTHER" id="PTHR43201:SF5">
    <property type="entry name" value="MEDIUM-CHAIN ACYL-COA LIGASE ACSF2, MITOCHONDRIAL"/>
    <property type="match status" value="1"/>
</dbReference>
<evidence type="ECO:0000313" key="7">
    <source>
        <dbReference type="Proteomes" id="UP000727071"/>
    </source>
</evidence>
<dbReference type="InterPro" id="IPR042099">
    <property type="entry name" value="ANL_N_sf"/>
</dbReference>
<evidence type="ECO:0000259" key="3">
    <source>
        <dbReference type="Pfam" id="PF00501"/>
    </source>
</evidence>
<comment type="caution">
    <text evidence="5">The sequence shown here is derived from an EMBL/GenBank/DDBJ whole genome shotgun (WGS) entry which is preliminary data.</text>
</comment>
<feature type="domain" description="AMP-dependent synthetase/ligase" evidence="3">
    <location>
        <begin position="12"/>
        <end position="362"/>
    </location>
</feature>